<proteinExistence type="predicted"/>
<keyword evidence="3" id="KW-1185">Reference proteome</keyword>
<feature type="transmembrane region" description="Helical" evidence="1">
    <location>
        <begin position="13"/>
        <end position="34"/>
    </location>
</feature>
<evidence type="ECO:0000313" key="3">
    <source>
        <dbReference type="Proteomes" id="UP000002875"/>
    </source>
</evidence>
<evidence type="ECO:0000313" key="2">
    <source>
        <dbReference type="EMBL" id="AFK03857.1"/>
    </source>
</evidence>
<accession>A0ABM5N346</accession>
<reference evidence="2 3" key="1">
    <citation type="submission" date="2011-07" db="EMBL/GenBank/DDBJ databases">
        <title>The complete genome of chromosome of Emticicia oligotrophica DSM 17448.</title>
        <authorList>
            <consortium name="US DOE Joint Genome Institute (JGI-PGF)"/>
            <person name="Lucas S."/>
            <person name="Han J."/>
            <person name="Lapidus A."/>
            <person name="Bruce D."/>
            <person name="Goodwin L."/>
            <person name="Pitluck S."/>
            <person name="Peters L."/>
            <person name="Kyrpides N."/>
            <person name="Mavromatis K."/>
            <person name="Ivanova N."/>
            <person name="Ovchinnikova G."/>
            <person name="Teshima H."/>
            <person name="Detter J.C."/>
            <person name="Tapia R."/>
            <person name="Han C."/>
            <person name="Land M."/>
            <person name="Hauser L."/>
            <person name="Markowitz V."/>
            <person name="Cheng J.-F."/>
            <person name="Hugenholtz P."/>
            <person name="Woyke T."/>
            <person name="Wu D."/>
            <person name="Tindall B."/>
            <person name="Pomrenke H."/>
            <person name="Brambilla E."/>
            <person name="Klenk H.-P."/>
            <person name="Eisen J.A."/>
        </authorList>
    </citation>
    <scope>NUCLEOTIDE SEQUENCE [LARGE SCALE GENOMIC DNA]</scope>
    <source>
        <strain evidence="2 3">DSM 17448</strain>
    </source>
</reference>
<dbReference type="Proteomes" id="UP000002875">
    <property type="component" value="Chromosome"/>
</dbReference>
<name>A0ABM5N346_EMTOG</name>
<evidence type="ECO:0000256" key="1">
    <source>
        <dbReference type="SAM" id="Phobius"/>
    </source>
</evidence>
<keyword evidence="1" id="KW-0472">Membrane</keyword>
<evidence type="ECO:0008006" key="4">
    <source>
        <dbReference type="Google" id="ProtNLM"/>
    </source>
</evidence>
<dbReference type="EMBL" id="CP002961">
    <property type="protein sequence ID" value="AFK03857.1"/>
    <property type="molecule type" value="Genomic_DNA"/>
</dbReference>
<feature type="transmembrane region" description="Helical" evidence="1">
    <location>
        <begin position="187"/>
        <end position="205"/>
    </location>
</feature>
<keyword evidence="1" id="KW-0812">Transmembrane</keyword>
<dbReference type="RefSeq" id="WP_015029553.1">
    <property type="nucleotide sequence ID" value="NC_018748.1"/>
</dbReference>
<organism evidence="2 3">
    <name type="scientific">Emticicia oligotrophica (strain DSM 17448 / CIP 109782 / MTCC 6937 / GPTSA100-15)</name>
    <dbReference type="NCBI Taxonomy" id="929562"/>
    <lineage>
        <taxon>Bacteria</taxon>
        <taxon>Pseudomonadati</taxon>
        <taxon>Bacteroidota</taxon>
        <taxon>Cytophagia</taxon>
        <taxon>Cytophagales</taxon>
        <taxon>Leadbetterellaceae</taxon>
        <taxon>Emticicia</taxon>
    </lineage>
</organism>
<keyword evidence="1" id="KW-1133">Transmembrane helix</keyword>
<feature type="transmembrane region" description="Helical" evidence="1">
    <location>
        <begin position="211"/>
        <end position="237"/>
    </location>
</feature>
<sequence length="420" mass="48765">MSDLSKWSISHKIAFYFSFLFLGLNFFPFPLEFLGGLMTMLWSFVVDFFGKIVFGIPEVTVRPNGSGDTTWNWLQQLAIVSFSTIGSIVWYVLARNRPNHEKLAFWFKIWLRYFLAATMFSYGLVKIFPLQFGNITTYRLFERLGEMSPMGLLWTFMAYSKGYQFFGGLMEVIGGGLLIFRRTTTLGAVMSASIMLNVFMMNVFYDVPVKIFSFTLLLMCVYLLAADAKRLWLFFVANKPTQSAEEIKVFEGRKWYKYGRIVLKTIFLGIVGVMGFYENFTTAKDIDAPKSLIYGPYKVERFERNNTVSETDTLRLQEVFIDRRGAYDMLYVTNDDGLRKRANFTLDSVKHILRMTDYAAPITDTTQYTFTYSQPDAETLMLQGKIKSDSIRVAMKKMKHRNFILTSRGFHWINEVPYNK</sequence>
<feature type="transmembrane region" description="Helical" evidence="1">
    <location>
        <begin position="258"/>
        <end position="277"/>
    </location>
</feature>
<protein>
    <recommendedName>
        <fullName evidence="4">DoxX family protein</fullName>
    </recommendedName>
</protein>
<feature type="transmembrane region" description="Helical" evidence="1">
    <location>
        <begin position="162"/>
        <end position="180"/>
    </location>
</feature>
<feature type="transmembrane region" description="Helical" evidence="1">
    <location>
        <begin position="73"/>
        <end position="93"/>
    </location>
</feature>
<feature type="transmembrane region" description="Helical" evidence="1">
    <location>
        <begin position="105"/>
        <end position="125"/>
    </location>
</feature>
<gene>
    <name evidence="2" type="ordered locus">Emtol_2721</name>
</gene>